<evidence type="ECO:0000313" key="3">
    <source>
        <dbReference type="EMBL" id="ESE40532.1"/>
    </source>
</evidence>
<dbReference type="SUPFAM" id="SSF49785">
    <property type="entry name" value="Galactose-binding domain-like"/>
    <property type="match status" value="1"/>
</dbReference>
<keyword evidence="4" id="KW-1185">Reference proteome</keyword>
<dbReference type="InterPro" id="IPR013857">
    <property type="entry name" value="NADH-UbQ_OxRdtase-assoc_prot30"/>
</dbReference>
<comment type="caution">
    <text evidence="3">The sequence shown here is derived from an EMBL/GenBank/DDBJ whole genome shotgun (WGS) entry which is preliminary data.</text>
</comment>
<evidence type="ECO:0000256" key="1">
    <source>
        <dbReference type="ARBA" id="ARBA00007884"/>
    </source>
</evidence>
<dbReference type="InterPro" id="IPR039131">
    <property type="entry name" value="NDUFAF1"/>
</dbReference>
<protein>
    <submittedName>
        <fullName evidence="3">NADH:ubiquinone oxidoreductase complex i intermediate-associated protein 30</fullName>
    </submittedName>
</protein>
<proteinExistence type="inferred from homology"/>
<dbReference type="EMBL" id="AXZL01000070">
    <property type="protein sequence ID" value="ESE40532.1"/>
    <property type="molecule type" value="Genomic_DNA"/>
</dbReference>
<feature type="domain" description="NADH:ubiquinone oxidoreductase intermediate-associated protein 30" evidence="2">
    <location>
        <begin position="13"/>
        <end position="177"/>
    </location>
</feature>
<name>A0ABP2Z1W3_9GAMM</name>
<dbReference type="Proteomes" id="UP000017548">
    <property type="component" value="Unassembled WGS sequence"/>
</dbReference>
<reference evidence="3 4" key="1">
    <citation type="journal article" date="2013" name="Genome Announc.">
        <title>Draft Genome Sequence of Shewanella decolorationis S12, a Dye-Degrading Bacterium Isolated from a Wastewater Treatment Plant.</title>
        <authorList>
            <person name="Xu M."/>
            <person name="Fang Y."/>
            <person name="Liu J."/>
            <person name="Chen X."/>
            <person name="Sun G."/>
            <person name="Guo J."/>
            <person name="Hua Z."/>
            <person name="Tu Q."/>
            <person name="Wu L."/>
            <person name="Zhou J."/>
            <person name="Liu X."/>
        </authorList>
    </citation>
    <scope>NUCLEOTIDE SEQUENCE [LARGE SCALE GENOMIC DNA]</scope>
    <source>
        <strain evidence="3 4">S12</strain>
    </source>
</reference>
<organism evidence="3 4">
    <name type="scientific">Shewanella decolorationis S12</name>
    <dbReference type="NCBI Taxonomy" id="1353536"/>
    <lineage>
        <taxon>Bacteria</taxon>
        <taxon>Pseudomonadati</taxon>
        <taxon>Pseudomonadota</taxon>
        <taxon>Gammaproteobacteria</taxon>
        <taxon>Alteromonadales</taxon>
        <taxon>Shewanellaceae</taxon>
        <taxon>Shewanella</taxon>
    </lineage>
</organism>
<sequence>MAAFFMGVVMILFDFKDLDAAKSWYGVNDTVMGGLSRSKLTISPLGYGMFSGHVSLANGGGFASVRCEFAPLDVGEFSGIYLELDRDRSKHYKVNLKDADTPQSTVYQAPMPDAKHQSFGVNGGSIIHWQRIEIPFTAFHPHCRGKPIERAAIDLSRLTSIGLVIGAQQSGDFSLKIKSIGCY</sequence>
<evidence type="ECO:0000259" key="2">
    <source>
        <dbReference type="Pfam" id="PF08547"/>
    </source>
</evidence>
<comment type="similarity">
    <text evidence="1">Belongs to the CIA30 family.</text>
</comment>
<evidence type="ECO:0000313" key="4">
    <source>
        <dbReference type="Proteomes" id="UP000017548"/>
    </source>
</evidence>
<dbReference type="PANTHER" id="PTHR13194:SF19">
    <property type="entry name" value="NAD(P)-BINDING ROSSMANN-FOLD SUPERFAMILY PROTEIN"/>
    <property type="match status" value="1"/>
</dbReference>
<gene>
    <name evidence="3" type="ORF">SHD_2692</name>
</gene>
<dbReference type="Pfam" id="PF08547">
    <property type="entry name" value="CIA30"/>
    <property type="match status" value="1"/>
</dbReference>
<accession>A0ABP2Z1W3</accession>
<dbReference type="InterPro" id="IPR008979">
    <property type="entry name" value="Galactose-bd-like_sf"/>
</dbReference>
<dbReference type="PANTHER" id="PTHR13194">
    <property type="entry name" value="COMPLEX I INTERMEDIATE-ASSOCIATED PROTEIN 30"/>
    <property type="match status" value="1"/>
</dbReference>